<reference evidence="1 2" key="1">
    <citation type="submission" date="2019-05" db="EMBL/GenBank/DDBJ databases">
        <title>Another draft genome of Portunus trituberculatus and its Hox gene families provides insights of decapod evolution.</title>
        <authorList>
            <person name="Jeong J.-H."/>
            <person name="Song I."/>
            <person name="Kim S."/>
            <person name="Choi T."/>
            <person name="Kim D."/>
            <person name="Ryu S."/>
            <person name="Kim W."/>
        </authorList>
    </citation>
    <scope>NUCLEOTIDE SEQUENCE [LARGE SCALE GENOMIC DNA]</scope>
    <source>
        <tissue evidence="1">Muscle</tissue>
    </source>
</reference>
<sequence>MVPTCYIMSHDTNKEVSLSAAQAKFTHATENMLWPCCRVHTQNSENAVATLQKSSLKTARALFMFMTLDEAYLVTPDPSAGIYRSPQWA</sequence>
<dbReference type="Proteomes" id="UP000324222">
    <property type="component" value="Unassembled WGS sequence"/>
</dbReference>
<gene>
    <name evidence="1" type="ORF">E2C01_007608</name>
</gene>
<accession>A0A5B7CYL8</accession>
<proteinExistence type="predicted"/>
<organism evidence="1 2">
    <name type="scientific">Portunus trituberculatus</name>
    <name type="common">Swimming crab</name>
    <name type="synonym">Neptunus trituberculatus</name>
    <dbReference type="NCBI Taxonomy" id="210409"/>
    <lineage>
        <taxon>Eukaryota</taxon>
        <taxon>Metazoa</taxon>
        <taxon>Ecdysozoa</taxon>
        <taxon>Arthropoda</taxon>
        <taxon>Crustacea</taxon>
        <taxon>Multicrustacea</taxon>
        <taxon>Malacostraca</taxon>
        <taxon>Eumalacostraca</taxon>
        <taxon>Eucarida</taxon>
        <taxon>Decapoda</taxon>
        <taxon>Pleocyemata</taxon>
        <taxon>Brachyura</taxon>
        <taxon>Eubrachyura</taxon>
        <taxon>Portunoidea</taxon>
        <taxon>Portunidae</taxon>
        <taxon>Portuninae</taxon>
        <taxon>Portunus</taxon>
    </lineage>
</organism>
<evidence type="ECO:0000313" key="2">
    <source>
        <dbReference type="Proteomes" id="UP000324222"/>
    </source>
</evidence>
<protein>
    <submittedName>
        <fullName evidence="1">Uncharacterized protein</fullName>
    </submittedName>
</protein>
<keyword evidence="2" id="KW-1185">Reference proteome</keyword>
<comment type="caution">
    <text evidence="1">The sequence shown here is derived from an EMBL/GenBank/DDBJ whole genome shotgun (WGS) entry which is preliminary data.</text>
</comment>
<dbReference type="EMBL" id="VSRR010000382">
    <property type="protein sequence ID" value="MPC14832.1"/>
    <property type="molecule type" value="Genomic_DNA"/>
</dbReference>
<evidence type="ECO:0000313" key="1">
    <source>
        <dbReference type="EMBL" id="MPC14832.1"/>
    </source>
</evidence>
<name>A0A5B7CYL8_PORTR</name>
<dbReference type="AlphaFoldDB" id="A0A5B7CYL8"/>